<organism evidence="3 4">
    <name type="scientific">Haladaptatus pallidirubidus</name>
    <dbReference type="NCBI Taxonomy" id="1008152"/>
    <lineage>
        <taxon>Archaea</taxon>
        <taxon>Methanobacteriati</taxon>
        <taxon>Methanobacteriota</taxon>
        <taxon>Stenosarchaea group</taxon>
        <taxon>Halobacteria</taxon>
        <taxon>Halobacteriales</taxon>
        <taxon>Haladaptataceae</taxon>
        <taxon>Haladaptatus</taxon>
    </lineage>
</organism>
<dbReference type="Gene3D" id="2.120.10.30">
    <property type="entry name" value="TolB, C-terminal domain"/>
    <property type="match status" value="1"/>
</dbReference>
<dbReference type="SUPFAM" id="SSF50952">
    <property type="entry name" value="Soluble quinoprotein glucose dehydrogenase"/>
    <property type="match status" value="1"/>
</dbReference>
<dbReference type="InterPro" id="IPR011042">
    <property type="entry name" value="6-blade_b-propeller_TolB-like"/>
</dbReference>
<dbReference type="RefSeq" id="WP_227773539.1">
    <property type="nucleotide sequence ID" value="NZ_BAABKX010000018.1"/>
</dbReference>
<sequence length="368" mass="39676">MPNNTRRQVLASAGVLLSVGVVTGDTTSQGHPKSTSRTSLSNKGDSQFAQQTSAVEAVATDLEVPWGTDFAPDGTFYFTERTGRVNRLSSDGVEILAEIDDTNVVGEGGLLGLALHPEFPTTPSVYLFQTHEDGGISQRILRYRLADGELEREAVIFDGIPGAQRHTGGRLAFGPDGYLYATVGDADEPEMAQNPETLHGSILRLEADGSVPDCERAVLSYGHRNPEGLAFHQETGVLYGTEHGPDTDDEINRIEAGNNYGWPVVTGESDDPAFTDPLASYTPTIAPASAAFYDGAFYFGTLAGEHLHRVTFGSDGRTVESDERLFEGEFGRLRSVITGPDGLYFATSNRDGRGSPADEDDRILRWTP</sequence>
<feature type="compositionally biased region" description="Polar residues" evidence="1">
    <location>
        <begin position="24"/>
        <end position="46"/>
    </location>
</feature>
<dbReference type="Pfam" id="PF07995">
    <property type="entry name" value="GSDH"/>
    <property type="match status" value="1"/>
</dbReference>
<dbReference type="InterPro" id="IPR012938">
    <property type="entry name" value="Glc/Sorbosone_DH"/>
</dbReference>
<protein>
    <submittedName>
        <fullName evidence="3">PQQ-dependent sugar dehydrogenase</fullName>
    </submittedName>
</protein>
<dbReference type="EMBL" id="BAABKX010000018">
    <property type="protein sequence ID" value="GAA5059684.1"/>
    <property type="molecule type" value="Genomic_DNA"/>
</dbReference>
<reference evidence="3 4" key="1">
    <citation type="journal article" date="2019" name="Int. J. Syst. Evol. Microbiol.">
        <title>The Global Catalogue of Microorganisms (GCM) 10K type strain sequencing project: providing services to taxonomists for standard genome sequencing and annotation.</title>
        <authorList>
            <consortium name="The Broad Institute Genomics Platform"/>
            <consortium name="The Broad Institute Genome Sequencing Center for Infectious Disease"/>
            <person name="Wu L."/>
            <person name="Ma J."/>
        </authorList>
    </citation>
    <scope>NUCLEOTIDE SEQUENCE [LARGE SCALE GENOMIC DNA]</scope>
    <source>
        <strain evidence="3 4">JCM 17504</strain>
    </source>
</reference>
<evidence type="ECO:0000313" key="4">
    <source>
        <dbReference type="Proteomes" id="UP001501729"/>
    </source>
</evidence>
<keyword evidence="4" id="KW-1185">Reference proteome</keyword>
<evidence type="ECO:0000259" key="2">
    <source>
        <dbReference type="Pfam" id="PF07995"/>
    </source>
</evidence>
<dbReference type="InterPro" id="IPR011041">
    <property type="entry name" value="Quinoprot_gluc/sorb_DH_b-prop"/>
</dbReference>
<comment type="caution">
    <text evidence="3">The sequence shown here is derived from an EMBL/GenBank/DDBJ whole genome shotgun (WGS) entry which is preliminary data.</text>
</comment>
<dbReference type="Proteomes" id="UP001501729">
    <property type="component" value="Unassembled WGS sequence"/>
</dbReference>
<dbReference type="PANTHER" id="PTHR19328">
    <property type="entry name" value="HEDGEHOG-INTERACTING PROTEIN"/>
    <property type="match status" value="1"/>
</dbReference>
<name>A0AAV3UN10_9EURY</name>
<dbReference type="AlphaFoldDB" id="A0AAV3UN10"/>
<proteinExistence type="predicted"/>
<feature type="region of interest" description="Disordered" evidence="1">
    <location>
        <begin position="23"/>
        <end position="46"/>
    </location>
</feature>
<evidence type="ECO:0000256" key="1">
    <source>
        <dbReference type="SAM" id="MobiDB-lite"/>
    </source>
</evidence>
<dbReference type="PANTHER" id="PTHR19328:SF13">
    <property type="entry name" value="HIPL1 PROTEIN"/>
    <property type="match status" value="1"/>
</dbReference>
<accession>A0AAV3UN10</accession>
<dbReference type="GeneID" id="68613742"/>
<feature type="domain" description="Glucose/Sorbosone dehydrogenase" evidence="2">
    <location>
        <begin position="62"/>
        <end position="353"/>
    </location>
</feature>
<evidence type="ECO:0000313" key="3">
    <source>
        <dbReference type="EMBL" id="GAA5059684.1"/>
    </source>
</evidence>
<feature type="region of interest" description="Disordered" evidence="1">
    <location>
        <begin position="348"/>
        <end position="368"/>
    </location>
</feature>
<gene>
    <name evidence="3" type="ORF">GCM10025751_43960</name>
</gene>